<dbReference type="GO" id="GO:0005739">
    <property type="term" value="C:mitochondrion"/>
    <property type="evidence" value="ECO:0007669"/>
    <property type="project" value="TreeGrafter"/>
</dbReference>
<dbReference type="PANTHER" id="PTHR43011:SF1">
    <property type="entry name" value="IRON-SULFUR CLUSTER ASSEMBLY 2 HOMOLOG, MITOCHONDRIAL"/>
    <property type="match status" value="1"/>
</dbReference>
<dbReference type="AlphaFoldDB" id="A0A0F7U891"/>
<sequence length="389" mass="41166">MPLSAPRFFRSPRSLSASPLLCCGAPFSGSSPSGSFPSSRFSAFVASAAPSPQGRVHSCFAGFPPPSKPVRRGLACERDGVHLSTSACRFFAHDAGAFFSSKSPRKDALKAPVDEGQPGRLTLKEDGEAVIHISPAAAKRLTRIWEKRREAEAQAAAGASQSVSAAARSGVPESGKSSVVTPAAGRGAAQDGVPGERKGGSFRPNEETKLAFKGQGSPGQNRHGADGGERDIVGRGAHWSETDEPNGRSGETQGSTRGSEVPPPLGLLVRVISGGCSGYQYCFDLIGRRELVDFRQAGTHLFFRMASPYGGPDIGAEERPRSFQGGDCQNEMRENAWCVVVDKCSVPLLENSVVDYSDTLAASEFRIVNNEQAENVCSCGHSFAIKDDF</sequence>
<dbReference type="Gene3D" id="2.60.300.12">
    <property type="entry name" value="HesB-like domain"/>
    <property type="match status" value="1"/>
</dbReference>
<name>A0A0F7U891_NEOCL</name>
<evidence type="ECO:0000256" key="2">
    <source>
        <dbReference type="SAM" id="MobiDB-lite"/>
    </source>
</evidence>
<feature type="compositionally biased region" description="Low complexity" evidence="2">
    <location>
        <begin position="156"/>
        <end position="171"/>
    </location>
</feature>
<accession>A0A0F7U891</accession>
<dbReference type="PANTHER" id="PTHR43011">
    <property type="entry name" value="IRON-SULFUR CLUSTER ASSEMBLY 2 HOMOLOG, MITOCHONDRIAL"/>
    <property type="match status" value="1"/>
</dbReference>
<protein>
    <submittedName>
        <fullName evidence="3">Iron-sulfur cluster assembly accessory domain containing protein, putative</fullName>
    </submittedName>
</protein>
<gene>
    <name evidence="3" type="ORF">BN1204_011310</name>
</gene>
<evidence type="ECO:0000256" key="1">
    <source>
        <dbReference type="ARBA" id="ARBA00006718"/>
    </source>
</evidence>
<evidence type="ECO:0000313" key="3">
    <source>
        <dbReference type="EMBL" id="CEL65276.1"/>
    </source>
</evidence>
<feature type="compositionally biased region" description="Polar residues" evidence="2">
    <location>
        <begin position="249"/>
        <end position="258"/>
    </location>
</feature>
<dbReference type="GO" id="GO:0051539">
    <property type="term" value="F:4 iron, 4 sulfur cluster binding"/>
    <property type="evidence" value="ECO:0007669"/>
    <property type="project" value="TreeGrafter"/>
</dbReference>
<dbReference type="GO" id="GO:0051537">
    <property type="term" value="F:2 iron, 2 sulfur cluster binding"/>
    <property type="evidence" value="ECO:0007669"/>
    <property type="project" value="TreeGrafter"/>
</dbReference>
<comment type="similarity">
    <text evidence="1">Belongs to the HesB/IscA family.</text>
</comment>
<feature type="compositionally biased region" description="Basic and acidic residues" evidence="2">
    <location>
        <begin position="223"/>
        <end position="241"/>
    </location>
</feature>
<dbReference type="GO" id="GO:0016226">
    <property type="term" value="P:iron-sulfur cluster assembly"/>
    <property type="evidence" value="ECO:0007669"/>
    <property type="project" value="TreeGrafter"/>
</dbReference>
<dbReference type="SUPFAM" id="SSF89360">
    <property type="entry name" value="HesB-like domain"/>
    <property type="match status" value="1"/>
</dbReference>
<dbReference type="InterPro" id="IPR035903">
    <property type="entry name" value="HesB-like_dom_sf"/>
</dbReference>
<organism evidence="3">
    <name type="scientific">Neospora caninum (strain Liverpool)</name>
    <dbReference type="NCBI Taxonomy" id="572307"/>
    <lineage>
        <taxon>Eukaryota</taxon>
        <taxon>Sar</taxon>
        <taxon>Alveolata</taxon>
        <taxon>Apicomplexa</taxon>
        <taxon>Conoidasida</taxon>
        <taxon>Coccidia</taxon>
        <taxon>Eucoccidiorida</taxon>
        <taxon>Eimeriorina</taxon>
        <taxon>Sarcocystidae</taxon>
        <taxon>Neospora</taxon>
    </lineage>
</organism>
<dbReference type="GO" id="GO:0005506">
    <property type="term" value="F:iron ion binding"/>
    <property type="evidence" value="ECO:0007669"/>
    <property type="project" value="TreeGrafter"/>
</dbReference>
<dbReference type="EMBL" id="LN714478">
    <property type="protein sequence ID" value="CEL65276.1"/>
    <property type="molecule type" value="Genomic_DNA"/>
</dbReference>
<proteinExistence type="inferred from homology"/>
<feature type="compositionally biased region" description="Basic and acidic residues" evidence="2">
    <location>
        <begin position="194"/>
        <end position="210"/>
    </location>
</feature>
<feature type="region of interest" description="Disordered" evidence="2">
    <location>
        <begin position="156"/>
        <end position="263"/>
    </location>
</feature>
<reference evidence="3" key="1">
    <citation type="journal article" date="2015" name="PLoS ONE">
        <title>Comprehensive Evaluation of Toxoplasma gondii VEG and Neospora caninum LIV Genomes with Tachyzoite Stage Transcriptome and Proteome Defines Novel Transcript Features.</title>
        <authorList>
            <person name="Ramaprasad A."/>
            <person name="Mourier T."/>
            <person name="Naeem R."/>
            <person name="Malas T.B."/>
            <person name="Moussa E."/>
            <person name="Panigrahi A."/>
            <person name="Vermont S.J."/>
            <person name="Otto T.D."/>
            <person name="Wastling J."/>
            <person name="Pain A."/>
        </authorList>
    </citation>
    <scope>NUCLEOTIDE SEQUENCE</scope>
    <source>
        <strain evidence="3">Liverpool</strain>
    </source>
</reference>